<dbReference type="RefSeq" id="WP_031562896.1">
    <property type="nucleotide sequence ID" value="NZ_CAAAIS010000002.1"/>
</dbReference>
<gene>
    <name evidence="1" type="ORF">NCTC11532_00413</name>
</gene>
<evidence type="ECO:0000313" key="1">
    <source>
        <dbReference type="EMBL" id="STY28243.1"/>
    </source>
</evidence>
<proteinExistence type="predicted"/>
<protein>
    <submittedName>
        <fullName evidence="1">Uncharacterized protein</fullName>
    </submittedName>
</protein>
<name>A0A378LNB1_9GAMM</name>
<dbReference type="OrthoDB" id="5638682at2"/>
<sequence length="101" mass="11219">MKIDENDKSTLSNEDYTKAMNFIGQNLLAALVQSLEKLPPPLRDSNVISQALSAFLANIIHKQFPGDSTACQKMLEALNQLVKLRLESFSQVEKKTEAPAE</sequence>
<keyword evidence="2" id="KW-1185">Reference proteome</keyword>
<evidence type="ECO:0000313" key="2">
    <source>
        <dbReference type="Proteomes" id="UP000255297"/>
    </source>
</evidence>
<dbReference type="Proteomes" id="UP000255297">
    <property type="component" value="Unassembled WGS sequence"/>
</dbReference>
<dbReference type="EMBL" id="UGPB01000001">
    <property type="protein sequence ID" value="STY28243.1"/>
    <property type="molecule type" value="Genomic_DNA"/>
</dbReference>
<dbReference type="AlphaFoldDB" id="A0A378LNB1"/>
<dbReference type="STRING" id="1122170.GCA_000701265_02265"/>
<reference evidence="1 2" key="1">
    <citation type="submission" date="2018-06" db="EMBL/GenBank/DDBJ databases">
        <authorList>
            <consortium name="Pathogen Informatics"/>
            <person name="Doyle S."/>
        </authorList>
    </citation>
    <scope>NUCLEOTIDE SEQUENCE [LARGE SCALE GENOMIC DNA]</scope>
    <source>
        <strain evidence="1 2">NCTC11532</strain>
    </source>
</reference>
<accession>A0A378LNB1</accession>
<organism evidence="1 2">
    <name type="scientific">Legionella wadsworthii</name>
    <dbReference type="NCBI Taxonomy" id="28088"/>
    <lineage>
        <taxon>Bacteria</taxon>
        <taxon>Pseudomonadati</taxon>
        <taxon>Pseudomonadota</taxon>
        <taxon>Gammaproteobacteria</taxon>
        <taxon>Legionellales</taxon>
        <taxon>Legionellaceae</taxon>
        <taxon>Legionella</taxon>
    </lineage>
</organism>